<evidence type="ECO:0000313" key="2">
    <source>
        <dbReference type="Proteomes" id="UP000613030"/>
    </source>
</evidence>
<gene>
    <name evidence="1" type="ORF">JI741_09390</name>
</gene>
<dbReference type="RefSeq" id="WP_202008813.1">
    <property type="nucleotide sequence ID" value="NZ_JAERRB010000003.1"/>
</dbReference>
<name>A0ABS1KQF9_9BACT</name>
<dbReference type="Proteomes" id="UP000613030">
    <property type="component" value="Unassembled WGS sequence"/>
</dbReference>
<dbReference type="EMBL" id="JAERRB010000003">
    <property type="protein sequence ID" value="MBL0741433.1"/>
    <property type="molecule type" value="Genomic_DNA"/>
</dbReference>
<comment type="caution">
    <text evidence="1">The sequence shown here is derived from an EMBL/GenBank/DDBJ whole genome shotgun (WGS) entry which is preliminary data.</text>
</comment>
<reference evidence="1 2" key="1">
    <citation type="submission" date="2021-01" db="EMBL/GenBank/DDBJ databases">
        <title>Chryseolinea sp. Jin1 Genome sequencing and assembly.</title>
        <authorList>
            <person name="Kim I."/>
        </authorList>
    </citation>
    <scope>NUCLEOTIDE SEQUENCE [LARGE SCALE GENOMIC DNA]</scope>
    <source>
        <strain evidence="1 2">Jin1</strain>
    </source>
</reference>
<accession>A0ABS1KQF9</accession>
<proteinExistence type="predicted"/>
<evidence type="ECO:0008006" key="3">
    <source>
        <dbReference type="Google" id="ProtNLM"/>
    </source>
</evidence>
<keyword evidence="2" id="KW-1185">Reference proteome</keyword>
<sequence length="398" mass="43687">MNVLSSLKVALLYGVFASIVVLASRCSSDDPVENAPDVFWEEARLKDFPLNEVVYLDISIVHPEVVNGVETKAGKIEITIPRSQTSLMLSLKKADLDNNKYNVSPFVGEQKDFSKGAVRYTISATNSPTKVVHYDVNVVYGGAPFFVNAKVTGFAFEKSKNPGLDATIDAVKIMEYDNYSENAIYVIVPEGTDFSKLTPTVTYDAAKLFYTTGSGFDLYPANGTSIDFSYPKHFYLQAENSLGTKSKNYNVIVDIKDPIRFDSPITTANVKTGDGIAVENFFAIATWTNRGNHPITGMSPVQYKDKIYPIPNYPGDANIVTTSIHNPNGGTVGVLPGEKGEINVRVKRSPIAGLFSTTAVFEPTFSFDTRIISYWPVDDRVEGIFGVQTLVIQTTLED</sequence>
<dbReference type="Gene3D" id="2.60.40.2340">
    <property type="match status" value="1"/>
</dbReference>
<evidence type="ECO:0000313" key="1">
    <source>
        <dbReference type="EMBL" id="MBL0741433.1"/>
    </source>
</evidence>
<organism evidence="1 2">
    <name type="scientific">Chryseolinea lacunae</name>
    <dbReference type="NCBI Taxonomy" id="2801331"/>
    <lineage>
        <taxon>Bacteria</taxon>
        <taxon>Pseudomonadati</taxon>
        <taxon>Bacteroidota</taxon>
        <taxon>Cytophagia</taxon>
        <taxon>Cytophagales</taxon>
        <taxon>Fulvivirgaceae</taxon>
        <taxon>Chryseolinea</taxon>
    </lineage>
</organism>
<protein>
    <recommendedName>
        <fullName evidence="3">DUF1735 domain-containing protein</fullName>
    </recommendedName>
</protein>